<dbReference type="eggNOG" id="ENOG502QW87">
    <property type="taxonomic scope" value="Eukaryota"/>
</dbReference>
<organism evidence="1 2">
    <name type="scientific">Sphaerulina musiva (strain SO2202)</name>
    <name type="common">Poplar stem canker fungus</name>
    <name type="synonym">Septoria musiva</name>
    <dbReference type="NCBI Taxonomy" id="692275"/>
    <lineage>
        <taxon>Eukaryota</taxon>
        <taxon>Fungi</taxon>
        <taxon>Dikarya</taxon>
        <taxon>Ascomycota</taxon>
        <taxon>Pezizomycotina</taxon>
        <taxon>Dothideomycetes</taxon>
        <taxon>Dothideomycetidae</taxon>
        <taxon>Mycosphaerellales</taxon>
        <taxon>Mycosphaerellaceae</taxon>
        <taxon>Sphaerulina</taxon>
    </lineage>
</organism>
<dbReference type="GeneID" id="27905255"/>
<dbReference type="Pfam" id="PF07350">
    <property type="entry name" value="Gig2-like"/>
    <property type="match status" value="1"/>
</dbReference>
<reference evidence="1 2" key="1">
    <citation type="journal article" date="2012" name="PLoS Pathog.">
        <title>Diverse lifestyles and strategies of plant pathogenesis encoded in the genomes of eighteen Dothideomycetes fungi.</title>
        <authorList>
            <person name="Ohm R.A."/>
            <person name="Feau N."/>
            <person name="Henrissat B."/>
            <person name="Schoch C.L."/>
            <person name="Horwitz B.A."/>
            <person name="Barry K.W."/>
            <person name="Condon B.J."/>
            <person name="Copeland A.C."/>
            <person name="Dhillon B."/>
            <person name="Glaser F."/>
            <person name="Hesse C.N."/>
            <person name="Kosti I."/>
            <person name="LaButti K."/>
            <person name="Lindquist E.A."/>
            <person name="Lucas S."/>
            <person name="Salamov A.A."/>
            <person name="Bradshaw R.E."/>
            <person name="Ciuffetti L."/>
            <person name="Hamelin R.C."/>
            <person name="Kema G.H.J."/>
            <person name="Lawrence C."/>
            <person name="Scott J.A."/>
            <person name="Spatafora J.W."/>
            <person name="Turgeon B.G."/>
            <person name="de Wit P.J.G.M."/>
            <person name="Zhong S."/>
            <person name="Goodwin S.B."/>
            <person name="Grigoriev I.V."/>
        </authorList>
    </citation>
    <scope>NUCLEOTIDE SEQUENCE [LARGE SCALE GENOMIC DNA]</scope>
    <source>
        <strain evidence="1 2">SO2202</strain>
    </source>
</reference>
<name>N1QIH0_SPHMS</name>
<dbReference type="InterPro" id="IPR010856">
    <property type="entry name" value="Gig2-like"/>
</dbReference>
<accession>N1QIH0</accession>
<proteinExistence type="predicted"/>
<dbReference type="PANTHER" id="PTHR30613:SF1">
    <property type="entry name" value="DUF1479 DOMAIN PROTEIN (AFU_ORTHOLOGUE AFUA_5G09280)"/>
    <property type="match status" value="1"/>
</dbReference>
<dbReference type="OMA" id="ELNSWWH"/>
<dbReference type="EMBL" id="KB456265">
    <property type="protein sequence ID" value="EMF12229.1"/>
    <property type="molecule type" value="Genomic_DNA"/>
</dbReference>
<dbReference type="HOGENOM" id="CLU_011148_0_0_1"/>
<dbReference type="SUPFAM" id="SSF51197">
    <property type="entry name" value="Clavaminate synthase-like"/>
    <property type="match status" value="1"/>
</dbReference>
<dbReference type="Gene3D" id="2.60.120.330">
    <property type="entry name" value="B-lactam Antibiotic, Isopenicillin N Synthase, Chain"/>
    <property type="match status" value="1"/>
</dbReference>
<dbReference type="Proteomes" id="UP000016931">
    <property type="component" value="Unassembled WGS sequence"/>
</dbReference>
<dbReference type="AlphaFoldDB" id="N1QIH0"/>
<protein>
    <submittedName>
        <fullName evidence="1">DUF1479-domain-containing protein</fullName>
    </submittedName>
</protein>
<evidence type="ECO:0000313" key="1">
    <source>
        <dbReference type="EMBL" id="EMF12229.1"/>
    </source>
</evidence>
<evidence type="ECO:0000313" key="2">
    <source>
        <dbReference type="Proteomes" id="UP000016931"/>
    </source>
</evidence>
<dbReference type="OrthoDB" id="8249012at2759"/>
<dbReference type="PANTHER" id="PTHR30613">
    <property type="entry name" value="UNCHARACTERIZED PROTEIN YBIU-RELATED"/>
    <property type="match status" value="1"/>
</dbReference>
<gene>
    <name evidence="1" type="ORF">SEPMUDRAFT_164493</name>
</gene>
<keyword evidence="2" id="KW-1185">Reference proteome</keyword>
<dbReference type="InterPro" id="IPR027443">
    <property type="entry name" value="IPNS-like_sf"/>
</dbReference>
<dbReference type="STRING" id="692275.N1QIH0"/>
<sequence>MAEQTWPAWPECTVDDAETGDDLVQYKKLIVDKYGQEALTRSWLKTCEELEALTTRVSRLGTAAVPVVQFEDLFMISQERKSELKATGCFKVAGVVAKDQATEWFRNLKQYVAMNKQSIKGWPRETPFILNLYYSPSQMAARSHPNILKLSRELNSWWHSSGEAATDEPLSYADGVRIRPPGVPFPGLGPHIDAGSLARWADPTYQAYYSAVFSGHPEDMDNYDLSLRQNADQAVFSGTAHSTVFRSFQGWTAFSPAAPGEGSLMLYPNVKWQTAYLLLRPFFKPPEDPEDVLDASKWTFDAETPWFPGTSKGDSQLLSPSSHPHLRLKECMVPIPAMEPGDTIWWHADICHAVEIDHKGNNEACVAYIAATPSTEQNKRYMKQQLQDLKTGVPPLDFRHNECANERTFCGFEGEASVLSDEGRRALGFGLV</sequence>
<dbReference type="RefSeq" id="XP_016760350.1">
    <property type="nucleotide sequence ID" value="XM_016908118.1"/>
</dbReference>